<dbReference type="RefSeq" id="WP_168074510.1">
    <property type="nucleotide sequence ID" value="NZ_BAAAQJ010000008.1"/>
</dbReference>
<evidence type="ECO:0000313" key="2">
    <source>
        <dbReference type="EMBL" id="GIG73905.1"/>
    </source>
</evidence>
<dbReference type="Pfam" id="PF20058">
    <property type="entry name" value="DUF6457"/>
    <property type="match status" value="1"/>
</dbReference>
<dbReference type="AlphaFoldDB" id="A0A8J3LZH4"/>
<sequence>MSQLDEWMAEVRGALELTPAHPDEHKLVLDIARDVAHGVLRPAAPVSAYLLGLAVGRGADPVTSASAISELAARWAAQHPGADE</sequence>
<dbReference type="InterPro" id="IPR045598">
    <property type="entry name" value="DUF6457"/>
</dbReference>
<protein>
    <recommendedName>
        <fullName evidence="1">DUF6457 domain-containing protein</fullName>
    </recommendedName>
</protein>
<keyword evidence="3" id="KW-1185">Reference proteome</keyword>
<dbReference type="Proteomes" id="UP000653674">
    <property type="component" value="Unassembled WGS sequence"/>
</dbReference>
<proteinExistence type="predicted"/>
<comment type="caution">
    <text evidence="2">The sequence shown here is derived from an EMBL/GenBank/DDBJ whole genome shotgun (WGS) entry which is preliminary data.</text>
</comment>
<name>A0A8J3LZH4_9ACTN</name>
<feature type="domain" description="DUF6457" evidence="1">
    <location>
        <begin position="2"/>
        <end position="78"/>
    </location>
</feature>
<evidence type="ECO:0000259" key="1">
    <source>
        <dbReference type="Pfam" id="PF20058"/>
    </source>
</evidence>
<organism evidence="2 3">
    <name type="scientific">Planosporangium flavigriseum</name>
    <dbReference type="NCBI Taxonomy" id="373681"/>
    <lineage>
        <taxon>Bacteria</taxon>
        <taxon>Bacillati</taxon>
        <taxon>Actinomycetota</taxon>
        <taxon>Actinomycetes</taxon>
        <taxon>Micromonosporales</taxon>
        <taxon>Micromonosporaceae</taxon>
        <taxon>Planosporangium</taxon>
    </lineage>
</organism>
<reference evidence="2" key="1">
    <citation type="submission" date="2021-01" db="EMBL/GenBank/DDBJ databases">
        <title>Whole genome shotgun sequence of Planosporangium flavigriseum NBRC 105377.</title>
        <authorList>
            <person name="Komaki H."/>
            <person name="Tamura T."/>
        </authorList>
    </citation>
    <scope>NUCLEOTIDE SEQUENCE</scope>
    <source>
        <strain evidence="2">NBRC 105377</strain>
    </source>
</reference>
<dbReference type="EMBL" id="BONU01000012">
    <property type="protein sequence ID" value="GIG73905.1"/>
    <property type="molecule type" value="Genomic_DNA"/>
</dbReference>
<evidence type="ECO:0000313" key="3">
    <source>
        <dbReference type="Proteomes" id="UP000653674"/>
    </source>
</evidence>
<accession>A0A8J3LZH4</accession>
<gene>
    <name evidence="2" type="ORF">Pfl04_23090</name>
</gene>